<gene>
    <name evidence="1" type="ORF">A3Q56_05075</name>
</gene>
<keyword evidence="2" id="KW-1185">Reference proteome</keyword>
<dbReference type="InterPro" id="IPR019188">
    <property type="entry name" value="SNAPC1"/>
</dbReference>
<name>A0A177B0C9_9BILA</name>
<comment type="caution">
    <text evidence="1">The sequence shown here is derived from an EMBL/GenBank/DDBJ whole genome shotgun (WGS) entry which is preliminary data.</text>
</comment>
<dbReference type="OrthoDB" id="20127at2759"/>
<dbReference type="Proteomes" id="UP000078046">
    <property type="component" value="Unassembled WGS sequence"/>
</dbReference>
<protein>
    <submittedName>
        <fullName evidence="1">Uncharacterized protein</fullName>
    </submittedName>
</protein>
<proteinExistence type="predicted"/>
<dbReference type="Pfam" id="PF09808">
    <property type="entry name" value="SNAPC1"/>
    <property type="match status" value="1"/>
</dbReference>
<evidence type="ECO:0000313" key="2">
    <source>
        <dbReference type="Proteomes" id="UP000078046"/>
    </source>
</evidence>
<reference evidence="1 2" key="1">
    <citation type="submission" date="2016-04" db="EMBL/GenBank/DDBJ databases">
        <title>The genome of Intoshia linei affirms orthonectids as highly simplified spiralians.</title>
        <authorList>
            <person name="Mikhailov K.V."/>
            <person name="Slusarev G.S."/>
            <person name="Nikitin M.A."/>
            <person name="Logacheva M.D."/>
            <person name="Penin A."/>
            <person name="Aleoshin V."/>
            <person name="Panchin Y.V."/>
        </authorList>
    </citation>
    <scope>NUCLEOTIDE SEQUENCE [LARGE SCALE GENOMIC DNA]</scope>
    <source>
        <strain evidence="1">Intl2013</strain>
        <tissue evidence="1">Whole animal</tissue>
    </source>
</reference>
<dbReference type="AlphaFoldDB" id="A0A177B0C9"/>
<evidence type="ECO:0000313" key="1">
    <source>
        <dbReference type="EMBL" id="OAF67192.1"/>
    </source>
</evidence>
<sequence>MYNQQKETLQIWTNYLTSDILTFFKSFENSNNLKWDSFIELWKEMKFFKIFKMTSHIELNNFCRLVMLLILPYLEAKKLVQNIFGIYLAFATIKFNQDKIRLKIPITPERFKILYDFFCLNRLHRLYDPCFIYCKLYYDQRFELLCDKKYSFYQKTFIDLDTINIYLTEFQKLYESHHNFTEYFKDKPVFNNIDNSKIEENMNLIKISINNVLKHANIENKIE</sequence>
<accession>A0A177B0C9</accession>
<dbReference type="EMBL" id="LWCA01000726">
    <property type="protein sequence ID" value="OAF67192.1"/>
    <property type="molecule type" value="Genomic_DNA"/>
</dbReference>
<organism evidence="1 2">
    <name type="scientific">Intoshia linei</name>
    <dbReference type="NCBI Taxonomy" id="1819745"/>
    <lineage>
        <taxon>Eukaryota</taxon>
        <taxon>Metazoa</taxon>
        <taxon>Spiralia</taxon>
        <taxon>Lophotrochozoa</taxon>
        <taxon>Mesozoa</taxon>
        <taxon>Orthonectida</taxon>
        <taxon>Rhopaluridae</taxon>
        <taxon>Intoshia</taxon>
    </lineage>
</organism>